<dbReference type="PIRSF" id="PIRSF006157">
    <property type="entry name" value="Doxgns_DODA"/>
    <property type="match status" value="1"/>
</dbReference>
<evidence type="ECO:0000256" key="5">
    <source>
        <dbReference type="ARBA" id="ARBA00023002"/>
    </source>
</evidence>
<protein>
    <submittedName>
        <fullName evidence="7">Putative dioxygenase</fullName>
    </submittedName>
</protein>
<dbReference type="HOGENOM" id="CLU_046582_2_1_5"/>
<dbReference type="GO" id="GO:0008270">
    <property type="term" value="F:zinc ion binding"/>
    <property type="evidence" value="ECO:0007669"/>
    <property type="project" value="InterPro"/>
</dbReference>
<gene>
    <name evidence="7" type="ORF">GLS_c22450</name>
</gene>
<name>A0A067Z4W8_GLUOY</name>
<evidence type="ECO:0000256" key="4">
    <source>
        <dbReference type="ARBA" id="ARBA00022833"/>
    </source>
</evidence>
<sequence>MRVARSVPSHGTEALTMTLKDQDTMRQPVLFLPHGGGPCFFMEWGTTWDRMAAYLRSVGPSLARRPDAIVVMSGHWETSDMVVGSAAHPSLIYDYYGFPPHTYQLEYPVPGSPIVAGKIRDLLRHRGMACTENATRGLDHGVFIPFMLAFPDADIPVVEISLPGSLDAADVLKLGKMLAPLRDENILIVGTGMTYHNMRHLMRPDAVSDARSVAFDTWLQQAVEAPPARRTQSLLDWEHAPFARECHPQPEHLLPLMFAAGAAGTDAGHRDYNDIVMGKALSGFRFG</sequence>
<evidence type="ECO:0000313" key="7">
    <source>
        <dbReference type="EMBL" id="AHK72116.1"/>
    </source>
</evidence>
<dbReference type="Pfam" id="PF02900">
    <property type="entry name" value="LigB"/>
    <property type="match status" value="1"/>
</dbReference>
<comment type="cofactor">
    <cofactor evidence="1">
        <name>Zn(2+)</name>
        <dbReference type="ChEBI" id="CHEBI:29105"/>
    </cofactor>
</comment>
<feature type="domain" description="Extradiol ring-cleavage dioxygenase class III enzyme subunit B" evidence="6">
    <location>
        <begin position="51"/>
        <end position="266"/>
    </location>
</feature>
<proteinExistence type="inferred from homology"/>
<organism evidence="7">
    <name type="scientific">Gluconobacter oxydans DSM 3504</name>
    <dbReference type="NCBI Taxonomy" id="1288313"/>
    <lineage>
        <taxon>Bacteria</taxon>
        <taxon>Pseudomonadati</taxon>
        <taxon>Pseudomonadota</taxon>
        <taxon>Alphaproteobacteria</taxon>
        <taxon>Acetobacterales</taxon>
        <taxon>Acetobacteraceae</taxon>
        <taxon>Gluconobacter</taxon>
    </lineage>
</organism>
<dbReference type="EMBL" id="CP004373">
    <property type="protein sequence ID" value="AHK72116.1"/>
    <property type="molecule type" value="Genomic_DNA"/>
</dbReference>
<dbReference type="Proteomes" id="UP000031656">
    <property type="component" value="Chromosome"/>
</dbReference>
<evidence type="ECO:0000256" key="2">
    <source>
        <dbReference type="ARBA" id="ARBA00007581"/>
    </source>
</evidence>
<dbReference type="GO" id="GO:0016702">
    <property type="term" value="F:oxidoreductase activity, acting on single donors with incorporation of molecular oxygen, incorporation of two atoms of oxygen"/>
    <property type="evidence" value="ECO:0007669"/>
    <property type="project" value="UniProtKB-ARBA"/>
</dbReference>
<keyword evidence="5" id="KW-0560">Oxidoreductase</keyword>
<dbReference type="CDD" id="cd07363">
    <property type="entry name" value="45_DOPA_Dioxygenase"/>
    <property type="match status" value="1"/>
</dbReference>
<accession>A0A067Z4W8</accession>
<reference evidence="7" key="1">
    <citation type="journal article" date="2015" name="Appl. Microbiol. Biotechnol.">
        <title>The consequence of an additional NADH dehydrogenase paralog on the growth of Gluconobacter oxydans DSM3504.</title>
        <authorList>
            <person name="Kostner D."/>
            <person name="Luchterhand B."/>
            <person name="Junker A."/>
            <person name="Volland S."/>
            <person name="Daniel R."/>
            <person name="Buchs J."/>
            <person name="Liebl W."/>
            <person name="Ehrenreich A."/>
        </authorList>
    </citation>
    <scope>NUCLEOTIDE SEQUENCE [LARGE SCALE GENOMIC DNA]</scope>
    <source>
        <strain evidence="7">DSM 3504</strain>
    </source>
</reference>
<dbReference type="GO" id="GO:0008198">
    <property type="term" value="F:ferrous iron binding"/>
    <property type="evidence" value="ECO:0007669"/>
    <property type="project" value="InterPro"/>
</dbReference>
<dbReference type="InterPro" id="IPR014436">
    <property type="entry name" value="Extradiol_dOase_DODA"/>
</dbReference>
<evidence type="ECO:0000256" key="1">
    <source>
        <dbReference type="ARBA" id="ARBA00001947"/>
    </source>
</evidence>
<dbReference type="PANTHER" id="PTHR30096">
    <property type="entry name" value="4,5-DOPA DIOXYGENASE EXTRADIOL-LIKE PROTEIN"/>
    <property type="match status" value="1"/>
</dbReference>
<evidence type="ECO:0000256" key="3">
    <source>
        <dbReference type="ARBA" id="ARBA00022723"/>
    </source>
</evidence>
<dbReference type="Gene3D" id="3.40.830.10">
    <property type="entry name" value="LigB-like"/>
    <property type="match status" value="1"/>
</dbReference>
<dbReference type="AlphaFoldDB" id="A0A067Z4W8"/>
<keyword evidence="7" id="KW-0223">Dioxygenase</keyword>
<evidence type="ECO:0000259" key="6">
    <source>
        <dbReference type="Pfam" id="PF02900"/>
    </source>
</evidence>
<keyword evidence="3" id="KW-0479">Metal-binding</keyword>
<dbReference type="KEGG" id="goy:GLS_c22450"/>
<dbReference type="PANTHER" id="PTHR30096:SF0">
    <property type="entry name" value="4,5-DOPA DIOXYGENASE EXTRADIOL-LIKE PROTEIN"/>
    <property type="match status" value="1"/>
</dbReference>
<dbReference type="InterPro" id="IPR004183">
    <property type="entry name" value="Xdiol_dOase_suB"/>
</dbReference>
<dbReference type="SUPFAM" id="SSF53213">
    <property type="entry name" value="LigB-like"/>
    <property type="match status" value="1"/>
</dbReference>
<keyword evidence="4" id="KW-0862">Zinc</keyword>
<comment type="similarity">
    <text evidence="2">Belongs to the DODA-type extradiol aromatic ring-opening dioxygenase family.</text>
</comment>